<evidence type="ECO:0000313" key="3">
    <source>
        <dbReference type="EMBL" id="MBK0419606.1"/>
    </source>
</evidence>
<reference evidence="3" key="1">
    <citation type="submission" date="2020-12" db="EMBL/GenBank/DDBJ databases">
        <title>Leucobacter sp. CAS1, isolated from Chromium sludge.</title>
        <authorList>
            <person name="Xu Z."/>
        </authorList>
    </citation>
    <scope>NUCLEOTIDE SEQUENCE</scope>
    <source>
        <strain evidence="3">CSA1</strain>
    </source>
</reference>
<dbReference type="AlphaFoldDB" id="A0A934Q871"/>
<organism evidence="3 4">
    <name type="scientific">Leucobacter chromiisoli</name>
    <dbReference type="NCBI Taxonomy" id="2796471"/>
    <lineage>
        <taxon>Bacteria</taxon>
        <taxon>Bacillati</taxon>
        <taxon>Actinomycetota</taxon>
        <taxon>Actinomycetes</taxon>
        <taxon>Micrococcales</taxon>
        <taxon>Microbacteriaceae</taxon>
        <taxon>Leucobacter</taxon>
    </lineage>
</organism>
<dbReference type="Pfam" id="PF03641">
    <property type="entry name" value="Lysine_decarbox"/>
    <property type="match status" value="1"/>
</dbReference>
<dbReference type="PANTHER" id="PTHR31223:SF70">
    <property type="entry name" value="LOG FAMILY PROTEIN YJL055W"/>
    <property type="match status" value="1"/>
</dbReference>
<comment type="caution">
    <text evidence="3">The sequence shown here is derived from an EMBL/GenBank/DDBJ whole genome shotgun (WGS) entry which is preliminary data.</text>
</comment>
<proteinExistence type="inferred from homology"/>
<dbReference type="EC" id="3.2.2.n1" evidence="2"/>
<dbReference type="SUPFAM" id="SSF102405">
    <property type="entry name" value="MCP/YpsA-like"/>
    <property type="match status" value="1"/>
</dbReference>
<comment type="catalytic activity">
    <reaction evidence="2">
        <text>N(6)-(dimethylallyl)adenosine 5'-phosphate + H2O = N(6)-dimethylallyladenine + D-ribose 5-phosphate</text>
        <dbReference type="Rhea" id="RHEA:48560"/>
        <dbReference type="ChEBI" id="CHEBI:15377"/>
        <dbReference type="ChEBI" id="CHEBI:17660"/>
        <dbReference type="ChEBI" id="CHEBI:57526"/>
        <dbReference type="ChEBI" id="CHEBI:78346"/>
        <dbReference type="EC" id="3.2.2.n1"/>
    </reaction>
</comment>
<keyword evidence="4" id="KW-1185">Reference proteome</keyword>
<dbReference type="GO" id="GO:0016799">
    <property type="term" value="F:hydrolase activity, hydrolyzing N-glycosyl compounds"/>
    <property type="evidence" value="ECO:0007669"/>
    <property type="project" value="TreeGrafter"/>
</dbReference>
<dbReference type="Gene3D" id="3.40.50.450">
    <property type="match status" value="1"/>
</dbReference>
<name>A0A934Q871_9MICO</name>
<dbReference type="GO" id="GO:0005829">
    <property type="term" value="C:cytosol"/>
    <property type="evidence" value="ECO:0007669"/>
    <property type="project" value="TreeGrafter"/>
</dbReference>
<dbReference type="InterPro" id="IPR031100">
    <property type="entry name" value="LOG_fam"/>
</dbReference>
<dbReference type="Proteomes" id="UP000608530">
    <property type="component" value="Unassembled WGS sequence"/>
</dbReference>
<dbReference type="GO" id="GO:0009691">
    <property type="term" value="P:cytokinin biosynthetic process"/>
    <property type="evidence" value="ECO:0007669"/>
    <property type="project" value="UniProtKB-UniRule"/>
</dbReference>
<accession>A0A934Q871</accession>
<evidence type="ECO:0000256" key="1">
    <source>
        <dbReference type="ARBA" id="ARBA00006763"/>
    </source>
</evidence>
<evidence type="ECO:0000256" key="2">
    <source>
        <dbReference type="RuleBase" id="RU363015"/>
    </source>
</evidence>
<comment type="catalytic activity">
    <reaction evidence="2">
        <text>9-ribosyl-trans-zeatin 5'-phosphate + H2O = trans-zeatin + D-ribose 5-phosphate</text>
        <dbReference type="Rhea" id="RHEA:48564"/>
        <dbReference type="ChEBI" id="CHEBI:15377"/>
        <dbReference type="ChEBI" id="CHEBI:16522"/>
        <dbReference type="ChEBI" id="CHEBI:78346"/>
        <dbReference type="ChEBI" id="CHEBI:87947"/>
        <dbReference type="EC" id="3.2.2.n1"/>
    </reaction>
</comment>
<gene>
    <name evidence="3" type="ORF">JD276_11235</name>
</gene>
<dbReference type="InterPro" id="IPR005269">
    <property type="entry name" value="LOG"/>
</dbReference>
<evidence type="ECO:0000313" key="4">
    <source>
        <dbReference type="Proteomes" id="UP000608530"/>
    </source>
</evidence>
<protein>
    <recommendedName>
        <fullName evidence="2">Cytokinin riboside 5'-monophosphate phosphoribohydrolase</fullName>
        <ecNumber evidence="2">3.2.2.n1</ecNumber>
    </recommendedName>
</protein>
<keyword evidence="2" id="KW-0378">Hydrolase</keyword>
<keyword evidence="2" id="KW-0203">Cytokinin biosynthesis</keyword>
<dbReference type="EMBL" id="JAEHOH010000014">
    <property type="protein sequence ID" value="MBK0419606.1"/>
    <property type="molecule type" value="Genomic_DNA"/>
</dbReference>
<comment type="similarity">
    <text evidence="1 2">Belongs to the LOG family.</text>
</comment>
<sequence length="197" mass="20882">MLFPILRESGRAPGRIAVFTGSAAGASPAFAEAAIELASACARSGVGIVTGGGRVGLMGVIADAALRAGGEVFGVIPQPLVEGEIAHESLTRLEVVSDMHARKHRMSVLSDAFVALPGGAGTLEELFEAWTWQQLGMLAKPVALYDVEGYWQPLLGMLDRMVDEGFLSAPLRESLIVARTPDELFSALATWVPPRRK</sequence>
<dbReference type="NCBIfam" id="TIGR00730">
    <property type="entry name" value="Rossman fold protein, TIGR00730 family"/>
    <property type="match status" value="1"/>
</dbReference>
<dbReference type="PANTHER" id="PTHR31223">
    <property type="entry name" value="LOG FAMILY PROTEIN YJL055W"/>
    <property type="match status" value="1"/>
</dbReference>